<dbReference type="Pfam" id="PF13416">
    <property type="entry name" value="SBP_bac_8"/>
    <property type="match status" value="1"/>
</dbReference>
<evidence type="ECO:0000256" key="7">
    <source>
        <dbReference type="SAM" id="SignalP"/>
    </source>
</evidence>
<feature type="signal peptide" evidence="7">
    <location>
        <begin position="1"/>
        <end position="23"/>
    </location>
</feature>
<dbReference type="PRINTS" id="PR00909">
    <property type="entry name" value="SPERMDNBNDNG"/>
</dbReference>
<evidence type="ECO:0000256" key="3">
    <source>
        <dbReference type="ARBA" id="ARBA00022729"/>
    </source>
</evidence>
<evidence type="ECO:0000313" key="8">
    <source>
        <dbReference type="EMBL" id="PWG63087.1"/>
    </source>
</evidence>
<evidence type="ECO:0000256" key="1">
    <source>
        <dbReference type="ARBA" id="ARBA00004418"/>
    </source>
</evidence>
<keyword evidence="3 7" id="KW-0732">Signal</keyword>
<dbReference type="OrthoDB" id="9769319at2"/>
<gene>
    <name evidence="8" type="ORF">DEM34_09550</name>
</gene>
<protein>
    <recommendedName>
        <fullName evidence="5">Putrescine-binding periplasmic protein</fullName>
    </recommendedName>
</protein>
<accession>A0A2U2N200</accession>
<organism evidence="8 9">
    <name type="scientific">Sediminicurvatus halobius</name>
    <dbReference type="NCBI Taxonomy" id="2182432"/>
    <lineage>
        <taxon>Bacteria</taxon>
        <taxon>Pseudomonadati</taxon>
        <taxon>Pseudomonadota</taxon>
        <taxon>Gammaproteobacteria</taxon>
        <taxon>Chromatiales</taxon>
        <taxon>Ectothiorhodospiraceae</taxon>
        <taxon>Sediminicurvatus</taxon>
    </lineage>
</organism>
<dbReference type="PIRSF" id="PIRSF019574">
    <property type="entry name" value="Periplasmic_polyamine_BP"/>
    <property type="match status" value="1"/>
</dbReference>
<keyword evidence="2 5" id="KW-0813">Transport</keyword>
<reference evidence="8 9" key="1">
    <citation type="submission" date="2018-05" db="EMBL/GenBank/DDBJ databases">
        <title>Spiribacter halobius sp. nov., a moderately halophilic bacterium isolated from marine solar saltern.</title>
        <authorList>
            <person name="Zheng W.-S."/>
            <person name="Lu D.-C."/>
            <person name="Du Z.-J."/>
        </authorList>
    </citation>
    <scope>NUCLEOTIDE SEQUENCE [LARGE SCALE GENOMIC DNA]</scope>
    <source>
        <strain evidence="8 9">E85</strain>
    </source>
</reference>
<evidence type="ECO:0000256" key="4">
    <source>
        <dbReference type="ARBA" id="ARBA00022764"/>
    </source>
</evidence>
<keyword evidence="4 5" id="KW-0574">Periplasm</keyword>
<dbReference type="RefSeq" id="WP_109678586.1">
    <property type="nucleotide sequence ID" value="NZ_CP086615.1"/>
</dbReference>
<dbReference type="PANTHER" id="PTHR30222:SF17">
    <property type="entry name" value="SPERMIDINE_PUTRESCINE-BINDING PERIPLASMIC PROTEIN"/>
    <property type="match status" value="1"/>
</dbReference>
<comment type="similarity">
    <text evidence="5">Belongs to the bacterial solute-binding protein PotD/PotF family.</text>
</comment>
<comment type="subcellular location">
    <subcellularLocation>
        <location evidence="1 5">Periplasm</location>
    </subcellularLocation>
</comment>
<dbReference type="Gene3D" id="3.40.190.10">
    <property type="entry name" value="Periplasmic binding protein-like II"/>
    <property type="match status" value="2"/>
</dbReference>
<dbReference type="SUPFAM" id="SSF53850">
    <property type="entry name" value="Periplasmic binding protein-like II"/>
    <property type="match status" value="1"/>
</dbReference>
<comment type="function">
    <text evidence="5">Required for the activity of the bacterial periplasmic transport system of putrescine.</text>
</comment>
<sequence length="357" mass="40260">MRYPSVTVAAAISALLAAGTAVAQDEERKLYIFNWSQYMDPEIIEQFEAEYDVDVVENFFNSNAEMFSKMQAGGASQYDVVMPSNYFIPRLVDSGLIQPLDHSQIPNMDNLSPKFRDPSYDPGNEYSAAYQWGTTGIVYRTDTIPDAPESWSILFDPELNPNQPFALMGGEGNPTVASACAYLGHGYRCTDREQWTEAARLLLETKRRDNFSGFEDGTPQLQQIARGVIHAGMTYNGDYVYYRSEDPEAYANTSYIIPEEGAEIWVDNMVIPSEAPNPELAHTFINYILDAEIGAQLSNWTYYSSPNRAALPMLEPLLQEPPSTPTEEEMARLEFIPILQGEDLRVFQQIWSEVLSR</sequence>
<evidence type="ECO:0000256" key="6">
    <source>
        <dbReference type="PIRSR" id="PIRSR019574-1"/>
    </source>
</evidence>
<dbReference type="InterPro" id="IPR006059">
    <property type="entry name" value="SBP"/>
</dbReference>
<dbReference type="AlphaFoldDB" id="A0A2U2N200"/>
<dbReference type="EMBL" id="QFFI01000013">
    <property type="protein sequence ID" value="PWG63087.1"/>
    <property type="molecule type" value="Genomic_DNA"/>
</dbReference>
<dbReference type="InterPro" id="IPR001188">
    <property type="entry name" value="Sperm_putr-bd"/>
</dbReference>
<dbReference type="GO" id="GO:0015846">
    <property type="term" value="P:polyamine transport"/>
    <property type="evidence" value="ECO:0007669"/>
    <property type="project" value="InterPro"/>
</dbReference>
<keyword evidence="9" id="KW-1185">Reference proteome</keyword>
<evidence type="ECO:0000313" key="9">
    <source>
        <dbReference type="Proteomes" id="UP000245474"/>
    </source>
</evidence>
<evidence type="ECO:0000256" key="2">
    <source>
        <dbReference type="ARBA" id="ARBA00022448"/>
    </source>
</evidence>
<evidence type="ECO:0000256" key="5">
    <source>
        <dbReference type="PIRNR" id="PIRNR019574"/>
    </source>
</evidence>
<dbReference type="PANTHER" id="PTHR30222">
    <property type="entry name" value="SPERMIDINE/PUTRESCINE-BINDING PERIPLASMIC PROTEIN"/>
    <property type="match status" value="1"/>
</dbReference>
<comment type="caution">
    <text evidence="8">The sequence shown here is derived from an EMBL/GenBank/DDBJ whole genome shotgun (WGS) entry which is preliminary data.</text>
</comment>
<dbReference type="Proteomes" id="UP000245474">
    <property type="component" value="Unassembled WGS sequence"/>
</dbReference>
<proteinExistence type="inferred from homology"/>
<dbReference type="CDD" id="cd13590">
    <property type="entry name" value="PBP2_PotD_PotF_like"/>
    <property type="match status" value="1"/>
</dbReference>
<feature type="binding site" evidence="6">
    <location>
        <position position="86"/>
    </location>
    <ligand>
        <name>spermidine</name>
        <dbReference type="ChEBI" id="CHEBI:57834"/>
    </ligand>
</feature>
<dbReference type="GO" id="GO:0042597">
    <property type="term" value="C:periplasmic space"/>
    <property type="evidence" value="ECO:0007669"/>
    <property type="project" value="UniProtKB-SubCell"/>
</dbReference>
<dbReference type="GO" id="GO:0019808">
    <property type="term" value="F:polyamine binding"/>
    <property type="evidence" value="ECO:0007669"/>
    <property type="project" value="InterPro"/>
</dbReference>
<name>A0A2U2N200_9GAMM</name>
<feature type="chain" id="PRO_5015526638" description="Putrescine-binding periplasmic protein" evidence="7">
    <location>
        <begin position="24"/>
        <end position="357"/>
    </location>
</feature>